<comment type="caution">
    <text evidence="10">The sequence shown here is derived from an EMBL/GenBank/DDBJ whole genome shotgun (WGS) entry which is preliminary data.</text>
</comment>
<dbReference type="AlphaFoldDB" id="A0AA38WZF9"/>
<dbReference type="GO" id="GO:0016020">
    <property type="term" value="C:membrane"/>
    <property type="evidence" value="ECO:0007669"/>
    <property type="project" value="UniProtKB-SubCell"/>
</dbReference>
<comment type="similarity">
    <text evidence="3">Belongs to the flavoprotein pyridine nucleotide cytochrome reductase family.</text>
</comment>
<evidence type="ECO:0000256" key="3">
    <source>
        <dbReference type="ARBA" id="ARBA00006105"/>
    </source>
</evidence>
<name>A0AA38WZF9_9EURO</name>
<feature type="binding site" evidence="8">
    <location>
        <position position="174"/>
    </location>
    <ligand>
        <name>FAD</name>
        <dbReference type="ChEBI" id="CHEBI:57692"/>
    </ligand>
</feature>
<evidence type="ECO:0000256" key="1">
    <source>
        <dbReference type="ARBA" id="ARBA00001974"/>
    </source>
</evidence>
<feature type="binding site" evidence="8">
    <location>
        <position position="165"/>
    </location>
    <ligand>
        <name>FAD</name>
        <dbReference type="ChEBI" id="CHEBI:57692"/>
    </ligand>
</feature>
<evidence type="ECO:0000256" key="2">
    <source>
        <dbReference type="ARBA" id="ARBA00004370"/>
    </source>
</evidence>
<dbReference type="EMBL" id="JAPDRK010000020">
    <property type="protein sequence ID" value="KAJ9603989.1"/>
    <property type="molecule type" value="Genomic_DNA"/>
</dbReference>
<feature type="binding site" evidence="8">
    <location>
        <position position="143"/>
    </location>
    <ligand>
        <name>FAD</name>
        <dbReference type="ChEBI" id="CHEBI:57692"/>
    </ligand>
</feature>
<keyword evidence="6" id="KW-0560">Oxidoreductase</keyword>
<keyword evidence="11" id="KW-1185">Reference proteome</keyword>
<evidence type="ECO:0000256" key="4">
    <source>
        <dbReference type="ARBA" id="ARBA00022630"/>
    </source>
</evidence>
<dbReference type="Gene3D" id="2.40.30.10">
    <property type="entry name" value="Translation factors"/>
    <property type="match status" value="1"/>
</dbReference>
<proteinExistence type="inferred from homology"/>
<evidence type="ECO:0000313" key="11">
    <source>
        <dbReference type="Proteomes" id="UP001172673"/>
    </source>
</evidence>
<protein>
    <submittedName>
        <fullName evidence="10">Mitochondrial peripheral inner membrane protein</fullName>
    </submittedName>
</protein>
<feature type="domain" description="FAD-binding FR-type" evidence="9">
    <location>
        <begin position="87"/>
        <end position="199"/>
    </location>
</feature>
<feature type="binding site" evidence="8">
    <location>
        <position position="145"/>
    </location>
    <ligand>
        <name>FAD</name>
        <dbReference type="ChEBI" id="CHEBI:57692"/>
    </ligand>
</feature>
<dbReference type="GO" id="GO:0016491">
    <property type="term" value="F:oxidoreductase activity"/>
    <property type="evidence" value="ECO:0007669"/>
    <property type="project" value="UniProtKB-KW"/>
</dbReference>
<dbReference type="GO" id="GO:0005739">
    <property type="term" value="C:mitochondrion"/>
    <property type="evidence" value="ECO:0007669"/>
    <property type="project" value="TreeGrafter"/>
</dbReference>
<dbReference type="SUPFAM" id="SSF52343">
    <property type="entry name" value="Ferredoxin reductase-like, C-terminal NADP-linked domain"/>
    <property type="match status" value="1"/>
</dbReference>
<dbReference type="CDD" id="cd06183">
    <property type="entry name" value="cyt_b5_reduct_like"/>
    <property type="match status" value="1"/>
</dbReference>
<keyword evidence="5 8" id="KW-0274">FAD</keyword>
<keyword evidence="7" id="KW-0472">Membrane</keyword>
<dbReference type="Gene3D" id="3.40.50.80">
    <property type="entry name" value="Nucleotide-binding domain of ferredoxin-NADP reductase (FNR) module"/>
    <property type="match status" value="1"/>
</dbReference>
<dbReference type="InterPro" id="IPR017938">
    <property type="entry name" value="Riboflavin_synthase-like_b-brl"/>
</dbReference>
<evidence type="ECO:0000313" key="10">
    <source>
        <dbReference type="EMBL" id="KAJ9603989.1"/>
    </source>
</evidence>
<dbReference type="InterPro" id="IPR039261">
    <property type="entry name" value="FNR_nucleotide-bd"/>
</dbReference>
<dbReference type="InterPro" id="IPR017927">
    <property type="entry name" value="FAD-bd_FR_type"/>
</dbReference>
<accession>A0AA38WZF9</accession>
<reference evidence="10" key="1">
    <citation type="submission" date="2022-10" db="EMBL/GenBank/DDBJ databases">
        <title>Culturing micro-colonial fungi from biological soil crusts in the Mojave desert and describing Neophaeococcomyces mojavensis, and introducing the new genera and species Taxawa tesnikishii.</title>
        <authorList>
            <person name="Kurbessoian T."/>
            <person name="Stajich J.E."/>
        </authorList>
    </citation>
    <scope>NUCLEOTIDE SEQUENCE</scope>
    <source>
        <strain evidence="10">TK_41</strain>
    </source>
</reference>
<evidence type="ECO:0000256" key="8">
    <source>
        <dbReference type="PIRSR" id="PIRSR601834-1"/>
    </source>
</evidence>
<evidence type="ECO:0000256" key="6">
    <source>
        <dbReference type="ARBA" id="ARBA00023002"/>
    </source>
</evidence>
<dbReference type="PANTHER" id="PTHR19370">
    <property type="entry name" value="NADH-CYTOCHROME B5 REDUCTASE"/>
    <property type="match status" value="1"/>
</dbReference>
<dbReference type="SUPFAM" id="SSF63380">
    <property type="entry name" value="Riboflavin synthase domain-like"/>
    <property type="match status" value="1"/>
</dbReference>
<dbReference type="Proteomes" id="UP001172673">
    <property type="component" value="Unassembled WGS sequence"/>
</dbReference>
<comment type="subcellular location">
    <subcellularLocation>
        <location evidence="2">Membrane</location>
    </subcellularLocation>
</comment>
<dbReference type="InterPro" id="IPR008333">
    <property type="entry name" value="Cbr1-like_FAD-bd_dom"/>
</dbReference>
<keyword evidence="4 8" id="KW-0285">Flavoprotein</keyword>
<sequence length="401" mass="45426">MRSPGQAPSSMFARCPRATSKCLWYARTPLAYPRFTSSVPERTRKLPNARDSLFSRILYDWLLDRWFLFGVASGVALSVYYTSRGNNSFVTYQLVAKEPVSPTASIFHLHPKQPSENYELYKEAWRRGIWNVEFKQPQLQIVRAYTPLPPVDEKSGKDTGDLRFLIRHDPHGEVSSWLHRMPFNADIEMRGPYLEYEITPEVQQVVFFAGGTGIATALQVAHALFEGDRGKVDDERSKGRRLHILWANRSREDCLGGIDDDPPAESLPHKSTWSNLFSKAKPKPAPPPSTQKGLMIQELEALKQRYPGRITVEYFVNAEDTWIDEPAVIRALSRFDDKVFSAPGSAPEQQRQILISGPPGFIAHLAGPKEWRNGHEEQGAVSKIVAHALSKNPHNVKVWKI</sequence>
<evidence type="ECO:0000259" key="9">
    <source>
        <dbReference type="PROSITE" id="PS51384"/>
    </source>
</evidence>
<dbReference type="InterPro" id="IPR001834">
    <property type="entry name" value="CBR-like"/>
</dbReference>
<dbReference type="PROSITE" id="PS51384">
    <property type="entry name" value="FAD_FR"/>
    <property type="match status" value="1"/>
</dbReference>
<gene>
    <name evidence="10" type="primary">CYC2</name>
    <name evidence="10" type="ORF">H2200_011511</name>
</gene>
<evidence type="ECO:0000256" key="5">
    <source>
        <dbReference type="ARBA" id="ARBA00022827"/>
    </source>
</evidence>
<feature type="binding site" evidence="8">
    <location>
        <position position="175"/>
    </location>
    <ligand>
        <name>FAD</name>
        <dbReference type="ChEBI" id="CHEBI:57692"/>
    </ligand>
</feature>
<dbReference type="Pfam" id="PF00970">
    <property type="entry name" value="FAD_binding_6"/>
    <property type="match status" value="1"/>
</dbReference>
<evidence type="ECO:0000256" key="7">
    <source>
        <dbReference type="ARBA" id="ARBA00023136"/>
    </source>
</evidence>
<comment type="cofactor">
    <cofactor evidence="1 8">
        <name>FAD</name>
        <dbReference type="ChEBI" id="CHEBI:57692"/>
    </cofactor>
</comment>
<dbReference type="PANTHER" id="PTHR19370:SF189">
    <property type="entry name" value="CYTOCHROME C MITOCHONDRIAL IMPORT FACTOR CYC2"/>
    <property type="match status" value="1"/>
</dbReference>
<organism evidence="10 11">
    <name type="scientific">Cladophialophora chaetospira</name>
    <dbReference type="NCBI Taxonomy" id="386627"/>
    <lineage>
        <taxon>Eukaryota</taxon>
        <taxon>Fungi</taxon>
        <taxon>Dikarya</taxon>
        <taxon>Ascomycota</taxon>
        <taxon>Pezizomycotina</taxon>
        <taxon>Eurotiomycetes</taxon>
        <taxon>Chaetothyriomycetidae</taxon>
        <taxon>Chaetothyriales</taxon>
        <taxon>Herpotrichiellaceae</taxon>
        <taxon>Cladophialophora</taxon>
    </lineage>
</organism>